<protein>
    <submittedName>
        <fullName evidence="1">Uncharacterized protein</fullName>
    </submittedName>
</protein>
<gene>
    <name evidence="1" type="ORF">M9H77_29656</name>
</gene>
<name>A0ACB9ZX01_CATRO</name>
<dbReference type="Proteomes" id="UP001060085">
    <property type="component" value="Linkage Group LG07"/>
</dbReference>
<proteinExistence type="predicted"/>
<keyword evidence="2" id="KW-1185">Reference proteome</keyword>
<sequence length="179" mass="20737">MESSMGEKSTKANKLSQAQDVLDRKVIHHEKKNTCTFVTEEKSRKEKAKSVVSTKESEEKRKESECLIENHESLKEEQVKEKQDEIEKTQNIENEGILAYKLYKTISFLPFTSFLSFDFIINKAYSCSLYFFCDRIQSQFLNFLITIYGTKPNHGMKAKEQGMEKELSIGYEDTSLSLS</sequence>
<organism evidence="1 2">
    <name type="scientific">Catharanthus roseus</name>
    <name type="common">Madagascar periwinkle</name>
    <name type="synonym">Vinca rosea</name>
    <dbReference type="NCBI Taxonomy" id="4058"/>
    <lineage>
        <taxon>Eukaryota</taxon>
        <taxon>Viridiplantae</taxon>
        <taxon>Streptophyta</taxon>
        <taxon>Embryophyta</taxon>
        <taxon>Tracheophyta</taxon>
        <taxon>Spermatophyta</taxon>
        <taxon>Magnoliopsida</taxon>
        <taxon>eudicotyledons</taxon>
        <taxon>Gunneridae</taxon>
        <taxon>Pentapetalae</taxon>
        <taxon>asterids</taxon>
        <taxon>lamiids</taxon>
        <taxon>Gentianales</taxon>
        <taxon>Apocynaceae</taxon>
        <taxon>Rauvolfioideae</taxon>
        <taxon>Vinceae</taxon>
        <taxon>Catharanthinae</taxon>
        <taxon>Catharanthus</taxon>
    </lineage>
</organism>
<dbReference type="EMBL" id="CM044707">
    <property type="protein sequence ID" value="KAI5652469.1"/>
    <property type="molecule type" value="Genomic_DNA"/>
</dbReference>
<accession>A0ACB9ZX01</accession>
<reference evidence="2" key="1">
    <citation type="journal article" date="2023" name="Nat. Plants">
        <title>Single-cell RNA sequencing provides a high-resolution roadmap for understanding the multicellular compartmentation of specialized metabolism.</title>
        <authorList>
            <person name="Sun S."/>
            <person name="Shen X."/>
            <person name="Li Y."/>
            <person name="Li Y."/>
            <person name="Wang S."/>
            <person name="Li R."/>
            <person name="Zhang H."/>
            <person name="Shen G."/>
            <person name="Guo B."/>
            <person name="Wei J."/>
            <person name="Xu J."/>
            <person name="St-Pierre B."/>
            <person name="Chen S."/>
            <person name="Sun C."/>
        </authorList>
    </citation>
    <scope>NUCLEOTIDE SEQUENCE [LARGE SCALE GENOMIC DNA]</scope>
</reference>
<comment type="caution">
    <text evidence="1">The sequence shown here is derived from an EMBL/GenBank/DDBJ whole genome shotgun (WGS) entry which is preliminary data.</text>
</comment>
<evidence type="ECO:0000313" key="2">
    <source>
        <dbReference type="Proteomes" id="UP001060085"/>
    </source>
</evidence>
<evidence type="ECO:0000313" key="1">
    <source>
        <dbReference type="EMBL" id="KAI5652469.1"/>
    </source>
</evidence>